<dbReference type="InterPro" id="IPR000524">
    <property type="entry name" value="Tscrpt_reg_HTH_GntR"/>
</dbReference>
<sequence>MLTPDAEPERGAAHTVRAERVYQQLEREIVDGVISPGVQLQEAALADRLHVSRTPVREALRRLTETGLVRFEANRSYRVAPFDPAELTEIAVPYAALLGIAAGLACPHLTVDDLAWLSDIDEQIYREFASPDPVPHPILAVGVPELLMERCGNRVLRDTARGLQLHTQRAYKAFGLQIPRLTMAERAGGVAAAARSRQPELLQVTVRVHFEHTILDVAELARMQTELDDRRP</sequence>
<accession>A0ABT7SGV1</accession>
<dbReference type="InterPro" id="IPR008920">
    <property type="entry name" value="TF_FadR/GntR_C"/>
</dbReference>
<keyword evidence="3" id="KW-0804">Transcription</keyword>
<reference evidence="5 6" key="1">
    <citation type="submission" date="2023-06" db="EMBL/GenBank/DDBJ databases">
        <title>Cellulomonas sp. MW4 Whole genome sequence.</title>
        <authorList>
            <person name="Park S."/>
        </authorList>
    </citation>
    <scope>NUCLEOTIDE SEQUENCE [LARGE SCALE GENOMIC DNA]</scope>
    <source>
        <strain evidence="5 6">MW4</strain>
    </source>
</reference>
<dbReference type="PANTHER" id="PTHR43537">
    <property type="entry name" value="TRANSCRIPTIONAL REGULATOR, GNTR FAMILY"/>
    <property type="match status" value="1"/>
</dbReference>
<dbReference type="Proteomes" id="UP001529338">
    <property type="component" value="Unassembled WGS sequence"/>
</dbReference>
<dbReference type="InterPro" id="IPR036390">
    <property type="entry name" value="WH_DNA-bd_sf"/>
</dbReference>
<dbReference type="CDD" id="cd07377">
    <property type="entry name" value="WHTH_GntR"/>
    <property type="match status" value="1"/>
</dbReference>
<keyword evidence="6" id="KW-1185">Reference proteome</keyword>
<keyword evidence="1" id="KW-0805">Transcription regulation</keyword>
<dbReference type="InterPro" id="IPR036388">
    <property type="entry name" value="WH-like_DNA-bd_sf"/>
</dbReference>
<dbReference type="SUPFAM" id="SSF48008">
    <property type="entry name" value="GntR ligand-binding domain-like"/>
    <property type="match status" value="1"/>
</dbReference>
<feature type="domain" description="HTH gntR-type" evidence="4">
    <location>
        <begin position="15"/>
        <end position="82"/>
    </location>
</feature>
<organism evidence="5 6">
    <name type="scientific">Cellulomonas alba</name>
    <dbReference type="NCBI Taxonomy" id="3053467"/>
    <lineage>
        <taxon>Bacteria</taxon>
        <taxon>Bacillati</taxon>
        <taxon>Actinomycetota</taxon>
        <taxon>Actinomycetes</taxon>
        <taxon>Micrococcales</taxon>
        <taxon>Cellulomonadaceae</taxon>
        <taxon>Cellulomonas</taxon>
    </lineage>
</organism>
<protein>
    <submittedName>
        <fullName evidence="5">GntR family transcriptional regulator</fullName>
    </submittedName>
</protein>
<name>A0ABT7SGV1_9CELL</name>
<evidence type="ECO:0000313" key="6">
    <source>
        <dbReference type="Proteomes" id="UP001529338"/>
    </source>
</evidence>
<dbReference type="InterPro" id="IPR011711">
    <property type="entry name" value="GntR_C"/>
</dbReference>
<evidence type="ECO:0000256" key="2">
    <source>
        <dbReference type="ARBA" id="ARBA00023125"/>
    </source>
</evidence>
<dbReference type="PANTHER" id="PTHR43537:SF24">
    <property type="entry name" value="GLUCONATE OPERON TRANSCRIPTIONAL REPRESSOR"/>
    <property type="match status" value="1"/>
</dbReference>
<dbReference type="SUPFAM" id="SSF46785">
    <property type="entry name" value="Winged helix' DNA-binding domain"/>
    <property type="match status" value="1"/>
</dbReference>
<dbReference type="SMART" id="SM00345">
    <property type="entry name" value="HTH_GNTR"/>
    <property type="match status" value="1"/>
</dbReference>
<dbReference type="Pfam" id="PF00392">
    <property type="entry name" value="GntR"/>
    <property type="match status" value="1"/>
</dbReference>
<gene>
    <name evidence="5" type="ORF">QRT04_10760</name>
</gene>
<dbReference type="Gene3D" id="1.10.10.10">
    <property type="entry name" value="Winged helix-like DNA-binding domain superfamily/Winged helix DNA-binding domain"/>
    <property type="match status" value="1"/>
</dbReference>
<dbReference type="PROSITE" id="PS50949">
    <property type="entry name" value="HTH_GNTR"/>
    <property type="match status" value="1"/>
</dbReference>
<keyword evidence="2" id="KW-0238">DNA-binding</keyword>
<dbReference type="RefSeq" id="WP_289455228.1">
    <property type="nucleotide sequence ID" value="NZ_JAUCGQ010000001.1"/>
</dbReference>
<dbReference type="Pfam" id="PF07729">
    <property type="entry name" value="FCD"/>
    <property type="match status" value="1"/>
</dbReference>
<comment type="caution">
    <text evidence="5">The sequence shown here is derived from an EMBL/GenBank/DDBJ whole genome shotgun (WGS) entry which is preliminary data.</text>
</comment>
<evidence type="ECO:0000256" key="1">
    <source>
        <dbReference type="ARBA" id="ARBA00023015"/>
    </source>
</evidence>
<evidence type="ECO:0000259" key="4">
    <source>
        <dbReference type="PROSITE" id="PS50949"/>
    </source>
</evidence>
<proteinExistence type="predicted"/>
<dbReference type="Gene3D" id="1.20.120.530">
    <property type="entry name" value="GntR ligand-binding domain-like"/>
    <property type="match status" value="1"/>
</dbReference>
<dbReference type="EMBL" id="JAUCGQ010000001">
    <property type="protein sequence ID" value="MDM7855410.1"/>
    <property type="molecule type" value="Genomic_DNA"/>
</dbReference>
<dbReference type="PRINTS" id="PR00035">
    <property type="entry name" value="HTHGNTR"/>
</dbReference>
<evidence type="ECO:0000313" key="5">
    <source>
        <dbReference type="EMBL" id="MDM7855410.1"/>
    </source>
</evidence>
<evidence type="ECO:0000256" key="3">
    <source>
        <dbReference type="ARBA" id="ARBA00023163"/>
    </source>
</evidence>